<keyword evidence="3" id="KW-1185">Reference proteome</keyword>
<dbReference type="SUPFAM" id="SSF52402">
    <property type="entry name" value="Adenine nucleotide alpha hydrolases-like"/>
    <property type="match status" value="1"/>
</dbReference>
<dbReference type="GO" id="GO:0003824">
    <property type="term" value="F:catalytic activity"/>
    <property type="evidence" value="ECO:0007669"/>
    <property type="project" value="InterPro"/>
</dbReference>
<evidence type="ECO:0000313" key="2">
    <source>
        <dbReference type="EMBL" id="CDN87309.1"/>
    </source>
</evidence>
<dbReference type="AlphaFoldDB" id="A0A1L1PHS6"/>
<gene>
    <name evidence="2" type="ORF">BN948_01729</name>
</gene>
<evidence type="ECO:0000313" key="3">
    <source>
        <dbReference type="Proteomes" id="UP000028878"/>
    </source>
</evidence>
<dbReference type="RefSeq" id="WP_051755980.1">
    <property type="nucleotide sequence ID" value="NZ_CCAE010000010.1"/>
</dbReference>
<organism evidence="2 3">
    <name type="scientific">Hydrogenophaga intermedia</name>
    <dbReference type="NCBI Taxonomy" id="65786"/>
    <lineage>
        <taxon>Bacteria</taxon>
        <taxon>Pseudomonadati</taxon>
        <taxon>Pseudomonadota</taxon>
        <taxon>Betaproteobacteria</taxon>
        <taxon>Burkholderiales</taxon>
        <taxon>Comamonadaceae</taxon>
        <taxon>Hydrogenophaga</taxon>
    </lineage>
</organism>
<reference evidence="3" key="1">
    <citation type="submission" date="2014-11" db="EMBL/GenBank/DDBJ databases">
        <title>Draft genome sequence of Hydrogenophaga intermedia S1.</title>
        <authorList>
            <person name="Gan H.M."/>
            <person name="Chew T.H."/>
            <person name="Stolz A."/>
        </authorList>
    </citation>
    <scope>NUCLEOTIDE SEQUENCE [LARGE SCALE GENOMIC DNA]</scope>
    <source>
        <strain evidence="3">S1</strain>
    </source>
</reference>
<feature type="domain" description="Phosphoadenosine phosphosulphate reductase" evidence="1">
    <location>
        <begin position="12"/>
        <end position="184"/>
    </location>
</feature>
<accession>A0A1L1PHS6</accession>
<evidence type="ECO:0000259" key="1">
    <source>
        <dbReference type="Pfam" id="PF01507"/>
    </source>
</evidence>
<dbReference type="EMBL" id="CCAE010000010">
    <property type="protein sequence ID" value="CDN87309.1"/>
    <property type="molecule type" value="Genomic_DNA"/>
</dbReference>
<name>A0A1L1PHS6_HYDIT</name>
<proteinExistence type="predicted"/>
<protein>
    <submittedName>
        <fullName evidence="2">Phosphoadenosine phosphosulfate reductase</fullName>
    </submittedName>
</protein>
<dbReference type="Gene3D" id="3.40.50.620">
    <property type="entry name" value="HUPs"/>
    <property type="match status" value="1"/>
</dbReference>
<sequence>MFDHVFERHERVAFQFSGGKDSTAALLLLRPWWSQMTVYWLDSGDAFPETERVVRDVVALGIERFVRVPGKVHQMIHVYGPPSDLVPFGASQAAHHFKVALSEPIQDRAMCCARSKFVPMHQRMLDDGVTLIVRGQKAVDQFKGPHRSGEVVDGIELLFPIENWTDGMVSRYLAAEWPQALAMYQHLDKSGDCMRCSAWLGDARVRYLREHHPEAFVDLAERLRAIAAAVDQPMQRLRQAVSECGQEPAQGD</sequence>
<dbReference type="Proteomes" id="UP000028878">
    <property type="component" value="Unassembled WGS sequence"/>
</dbReference>
<dbReference type="Pfam" id="PF01507">
    <property type="entry name" value="PAPS_reduct"/>
    <property type="match status" value="1"/>
</dbReference>
<dbReference type="InterPro" id="IPR002500">
    <property type="entry name" value="PAPS_reduct_dom"/>
</dbReference>
<dbReference type="InterPro" id="IPR014729">
    <property type="entry name" value="Rossmann-like_a/b/a_fold"/>
</dbReference>